<organism evidence="2 3">
    <name type="scientific">Pochonia chlamydosporia 170</name>
    <dbReference type="NCBI Taxonomy" id="1380566"/>
    <lineage>
        <taxon>Eukaryota</taxon>
        <taxon>Fungi</taxon>
        <taxon>Dikarya</taxon>
        <taxon>Ascomycota</taxon>
        <taxon>Pezizomycotina</taxon>
        <taxon>Sordariomycetes</taxon>
        <taxon>Hypocreomycetidae</taxon>
        <taxon>Hypocreales</taxon>
        <taxon>Clavicipitaceae</taxon>
        <taxon>Pochonia</taxon>
    </lineage>
</organism>
<gene>
    <name evidence="2" type="ORF">VFPPC_08896</name>
</gene>
<sequence length="437" mass="50919">MLNLNDRLFGFSGAISPGGPSVWHITDWDQRRLVSVMMDEEQEEEDEARGHLLKYINDLPPDVHQIHVSPTGELISVSNDPKDDPTYFPYYPPLSEVQNPNNAPVVSRADLYELDRLGPMVDLVICPRSEPTRQLVFKYYFHIQRLRFIWHEMNLWMRLPKHPHIVPFDKIVVDELEGRLVGFTTLYIPGGTLEENTSRMFKLKWLHQLTSVVDELNLNLGIAHQDVAARNLVIDETTDSLMIFDFNFSARIGKPECEEVRNDIKGVLFTMYEIITRHDDLRRVRHEEQDASVIEQAEWVKHPDVLLDHPVSEFRKVLTEWCQKRKNGEKAGVHTDTPNFVDWPPLPDAPLSGIEFRLTDGTTRTEFWKRDMWRRSELREKGKTILNWQRRAQVKLEPRRLSGIESKQYNDQLVDPAAGDFGDAEDYVRLGYVKRTP</sequence>
<dbReference type="GO" id="GO:0005524">
    <property type="term" value="F:ATP binding"/>
    <property type="evidence" value="ECO:0007669"/>
    <property type="project" value="InterPro"/>
</dbReference>
<dbReference type="AlphaFoldDB" id="A0A179FBY1"/>
<dbReference type="InterPro" id="IPR000719">
    <property type="entry name" value="Prot_kinase_dom"/>
</dbReference>
<dbReference type="SMART" id="SM00220">
    <property type="entry name" value="S_TKc"/>
    <property type="match status" value="1"/>
</dbReference>
<proteinExistence type="predicted"/>
<dbReference type="OrthoDB" id="4062651at2759"/>
<name>A0A179FBY1_METCM</name>
<keyword evidence="3" id="KW-1185">Reference proteome</keyword>
<dbReference type="KEGG" id="pchm:VFPPC_08896"/>
<comment type="caution">
    <text evidence="2">The sequence shown here is derived from an EMBL/GenBank/DDBJ whole genome shotgun (WGS) entry which is preliminary data.</text>
</comment>
<dbReference type="GeneID" id="28851515"/>
<reference evidence="2 3" key="1">
    <citation type="journal article" date="2016" name="PLoS Pathog.">
        <title>Biosynthesis of antibiotic leucinostatins in bio-control fungus Purpureocillium lilacinum and their inhibition on phytophthora revealed by genome mining.</title>
        <authorList>
            <person name="Wang G."/>
            <person name="Liu Z."/>
            <person name="Lin R."/>
            <person name="Li E."/>
            <person name="Mao Z."/>
            <person name="Ling J."/>
            <person name="Yang Y."/>
            <person name="Yin W.B."/>
            <person name="Xie B."/>
        </authorList>
    </citation>
    <scope>NUCLEOTIDE SEQUENCE [LARGE SCALE GENOMIC DNA]</scope>
    <source>
        <strain evidence="2">170</strain>
    </source>
</reference>
<evidence type="ECO:0000313" key="3">
    <source>
        <dbReference type="Proteomes" id="UP000078397"/>
    </source>
</evidence>
<dbReference type="EMBL" id="LSBJ02000006">
    <property type="protein sequence ID" value="OAQ62976.1"/>
    <property type="molecule type" value="Genomic_DNA"/>
</dbReference>
<dbReference type="InterPro" id="IPR011009">
    <property type="entry name" value="Kinase-like_dom_sf"/>
</dbReference>
<evidence type="ECO:0000313" key="2">
    <source>
        <dbReference type="EMBL" id="OAQ62976.1"/>
    </source>
</evidence>
<dbReference type="Gene3D" id="1.10.510.10">
    <property type="entry name" value="Transferase(Phosphotransferase) domain 1"/>
    <property type="match status" value="1"/>
</dbReference>
<dbReference type="GO" id="GO:0004672">
    <property type="term" value="F:protein kinase activity"/>
    <property type="evidence" value="ECO:0007669"/>
    <property type="project" value="InterPro"/>
</dbReference>
<evidence type="ECO:0000259" key="1">
    <source>
        <dbReference type="SMART" id="SM00220"/>
    </source>
</evidence>
<feature type="domain" description="Protein kinase" evidence="1">
    <location>
        <begin position="112"/>
        <end position="414"/>
    </location>
</feature>
<dbReference type="Proteomes" id="UP000078397">
    <property type="component" value="Unassembled WGS sequence"/>
</dbReference>
<protein>
    <submittedName>
        <fullName evidence="2">Protein kinase-like protein</fullName>
    </submittedName>
</protein>
<dbReference type="RefSeq" id="XP_018140556.1">
    <property type="nucleotide sequence ID" value="XM_018287521.1"/>
</dbReference>
<dbReference type="SUPFAM" id="SSF56112">
    <property type="entry name" value="Protein kinase-like (PK-like)"/>
    <property type="match status" value="1"/>
</dbReference>
<accession>A0A179FBY1</accession>